<keyword evidence="2" id="KW-1185">Reference proteome</keyword>
<accession>A0ABT3C9D9</accession>
<reference evidence="1 2" key="1">
    <citation type="journal article" date="2022" name="BMC Genomics">
        <title>Comparative genome analysis of mycobacteria focusing on tRNA and non-coding RNA.</title>
        <authorList>
            <person name="Behra P.R.K."/>
            <person name="Pettersson B.M.F."/>
            <person name="Ramesh M."/>
            <person name="Das S."/>
            <person name="Dasgupta S."/>
            <person name="Kirsebom L.A."/>
        </authorList>
    </citation>
    <scope>NUCLEOTIDE SEQUENCE [LARGE SCALE GENOMIC DNA]</scope>
    <source>
        <strain evidence="1 2">DSM 44078</strain>
    </source>
</reference>
<sequence>MFQTDNERLARKVALQLAIDNGRGAEADVIVTDAEKFRRFLTGTPTSEGNK</sequence>
<organism evidence="1 2">
    <name type="scientific">Mycolicibacterium komossense</name>
    <dbReference type="NCBI Taxonomy" id="1779"/>
    <lineage>
        <taxon>Bacteria</taxon>
        <taxon>Bacillati</taxon>
        <taxon>Actinomycetota</taxon>
        <taxon>Actinomycetes</taxon>
        <taxon>Mycobacteriales</taxon>
        <taxon>Mycobacteriaceae</taxon>
        <taxon>Mycolicibacterium</taxon>
    </lineage>
</organism>
<proteinExistence type="predicted"/>
<dbReference type="Proteomes" id="UP001526201">
    <property type="component" value="Unassembled WGS sequence"/>
</dbReference>
<dbReference type="RefSeq" id="WP_264066926.1">
    <property type="nucleotide sequence ID" value="NZ_JACKTY010000020.1"/>
</dbReference>
<dbReference type="EMBL" id="JACKTY010000020">
    <property type="protein sequence ID" value="MCV7226090.1"/>
    <property type="molecule type" value="Genomic_DNA"/>
</dbReference>
<gene>
    <name evidence="1" type="ORF">H7J73_08600</name>
</gene>
<comment type="caution">
    <text evidence="1">The sequence shown here is derived from an EMBL/GenBank/DDBJ whole genome shotgun (WGS) entry which is preliminary data.</text>
</comment>
<name>A0ABT3C9D9_9MYCO</name>
<evidence type="ECO:0000313" key="1">
    <source>
        <dbReference type="EMBL" id="MCV7226090.1"/>
    </source>
</evidence>
<protein>
    <submittedName>
        <fullName evidence="1">Uncharacterized protein</fullName>
    </submittedName>
</protein>
<evidence type="ECO:0000313" key="2">
    <source>
        <dbReference type="Proteomes" id="UP001526201"/>
    </source>
</evidence>